<protein>
    <recommendedName>
        <fullName evidence="4">Lipoprotein</fullName>
    </recommendedName>
</protein>
<proteinExistence type="predicted"/>
<evidence type="ECO:0000256" key="1">
    <source>
        <dbReference type="SAM" id="Coils"/>
    </source>
</evidence>
<evidence type="ECO:0008006" key="4">
    <source>
        <dbReference type="Google" id="ProtNLM"/>
    </source>
</evidence>
<reference evidence="3" key="1">
    <citation type="journal article" date="2019" name="Int. J. Syst. Evol. Microbiol.">
        <title>The Global Catalogue of Microorganisms (GCM) 10K type strain sequencing project: providing services to taxonomists for standard genome sequencing and annotation.</title>
        <authorList>
            <consortium name="The Broad Institute Genomics Platform"/>
            <consortium name="The Broad Institute Genome Sequencing Center for Infectious Disease"/>
            <person name="Wu L."/>
            <person name="Ma J."/>
        </authorList>
    </citation>
    <scope>NUCLEOTIDE SEQUENCE [LARGE SCALE GENOMIC DNA]</scope>
    <source>
        <strain evidence="3">KACC 12507</strain>
    </source>
</reference>
<gene>
    <name evidence="2" type="ORF">ACFO4O_13240</name>
</gene>
<feature type="coiled-coil region" evidence="1">
    <location>
        <begin position="52"/>
        <end position="123"/>
    </location>
</feature>
<comment type="caution">
    <text evidence="2">The sequence shown here is derived from an EMBL/GenBank/DDBJ whole genome shotgun (WGS) entry which is preliminary data.</text>
</comment>
<organism evidence="2 3">
    <name type="scientific">Glaciecola siphonariae</name>
    <dbReference type="NCBI Taxonomy" id="521012"/>
    <lineage>
        <taxon>Bacteria</taxon>
        <taxon>Pseudomonadati</taxon>
        <taxon>Pseudomonadota</taxon>
        <taxon>Gammaproteobacteria</taxon>
        <taxon>Alteromonadales</taxon>
        <taxon>Alteromonadaceae</taxon>
        <taxon>Glaciecola</taxon>
    </lineage>
</organism>
<sequence>MKASITRFSATAFLGLSFTLGGCMSKGVEMTDQQQRMARCDQYVDMSRDQCLRGENVTIDDYKEEYKDFEKDVRNKMKAETEQAQKAAAAEEKLKAEKLKEALEKAKAQADKARQAQIEAQIQAIEDSSKD</sequence>
<dbReference type="RefSeq" id="WP_382409284.1">
    <property type="nucleotide sequence ID" value="NZ_JBHSGU010000005.1"/>
</dbReference>
<keyword evidence="1" id="KW-0175">Coiled coil</keyword>
<keyword evidence="3" id="KW-1185">Reference proteome</keyword>
<evidence type="ECO:0000313" key="3">
    <source>
        <dbReference type="Proteomes" id="UP001595897"/>
    </source>
</evidence>
<accession>A0ABV9LX40</accession>
<dbReference type="PROSITE" id="PS51257">
    <property type="entry name" value="PROKAR_LIPOPROTEIN"/>
    <property type="match status" value="1"/>
</dbReference>
<dbReference type="EMBL" id="JBHSGU010000005">
    <property type="protein sequence ID" value="MFC4701132.1"/>
    <property type="molecule type" value="Genomic_DNA"/>
</dbReference>
<name>A0ABV9LX40_9ALTE</name>
<evidence type="ECO:0000313" key="2">
    <source>
        <dbReference type="EMBL" id="MFC4701132.1"/>
    </source>
</evidence>
<dbReference type="Proteomes" id="UP001595897">
    <property type="component" value="Unassembled WGS sequence"/>
</dbReference>